<feature type="domain" description="Hedgehog/Intein (Hint)" evidence="1">
    <location>
        <begin position="68"/>
        <end position="209"/>
    </location>
</feature>
<dbReference type="Pfam" id="PF13403">
    <property type="entry name" value="Hint_2"/>
    <property type="match status" value="1"/>
</dbReference>
<name>A0ABX3MLM8_9RHOB</name>
<evidence type="ECO:0000313" key="3">
    <source>
        <dbReference type="Proteomes" id="UP000242224"/>
    </source>
</evidence>
<gene>
    <name evidence="2" type="ORF">BMG00_00690</name>
</gene>
<dbReference type="InterPro" id="IPR028992">
    <property type="entry name" value="Hedgehog/Intein_dom"/>
</dbReference>
<organism evidence="2 3">
    <name type="scientific">Thioclava marina</name>
    <dbReference type="NCBI Taxonomy" id="1915077"/>
    <lineage>
        <taxon>Bacteria</taxon>
        <taxon>Pseudomonadati</taxon>
        <taxon>Pseudomonadota</taxon>
        <taxon>Alphaproteobacteria</taxon>
        <taxon>Rhodobacterales</taxon>
        <taxon>Paracoccaceae</taxon>
        <taxon>Thioclava</taxon>
    </lineage>
</organism>
<keyword evidence="3" id="KW-1185">Reference proteome</keyword>
<proteinExistence type="predicted"/>
<accession>A0ABX3MLM8</accession>
<comment type="caution">
    <text evidence="2">The sequence shown here is derived from an EMBL/GenBank/DDBJ whole genome shotgun (WGS) entry which is preliminary data.</text>
</comment>
<dbReference type="Proteomes" id="UP000242224">
    <property type="component" value="Unassembled WGS sequence"/>
</dbReference>
<protein>
    <recommendedName>
        <fullName evidence="1">Hedgehog/Intein (Hint) domain-containing protein</fullName>
    </recommendedName>
</protein>
<dbReference type="InterPro" id="IPR036844">
    <property type="entry name" value="Hint_dom_sf"/>
</dbReference>
<dbReference type="RefSeq" id="WP_158521657.1">
    <property type="nucleotide sequence ID" value="NZ_MPZS01000001.1"/>
</dbReference>
<evidence type="ECO:0000259" key="1">
    <source>
        <dbReference type="Pfam" id="PF13403"/>
    </source>
</evidence>
<dbReference type="EMBL" id="MPZS01000001">
    <property type="protein sequence ID" value="OOY12416.1"/>
    <property type="molecule type" value="Genomic_DNA"/>
</dbReference>
<dbReference type="SUPFAM" id="SSF51294">
    <property type="entry name" value="Hedgehog/intein (Hint) domain"/>
    <property type="match status" value="1"/>
</dbReference>
<reference evidence="2 3" key="1">
    <citation type="submission" date="2016-11" db="EMBL/GenBank/DDBJ databases">
        <title>A multilocus sequence analysis scheme for characterization of bacteria in the genus Thioclava.</title>
        <authorList>
            <person name="Liu Y."/>
            <person name="Shao Z."/>
        </authorList>
    </citation>
    <scope>NUCLEOTIDE SEQUENCE [LARGE SCALE GENOMIC DNA]</scope>
    <source>
        <strain evidence="2 3">11.10-0-13</strain>
    </source>
</reference>
<sequence length="256" mass="28306">MIGIRDIFETTIGRSPAVGFTRRAREELVDLRLDFADYEYLEGRIAGFDARGAALFEAPIRDFVAAIPCFTPDTLLATESGACRAGDLVPGARLLTRDNGVQVLRWIGERTFSARDLALNPLLRPVRVRAGALGPDQPLRDLIVSPSHHLLSVFHDGQGEAMVMARDLVGMDGIEEITPHEGVRYLQLLFDRHELILGEGVWAESFRPTPESIAALEQIARADLLAKRADLLERADYRPVRPSLSGRPRSLHDAHG</sequence>
<evidence type="ECO:0000313" key="2">
    <source>
        <dbReference type="EMBL" id="OOY12416.1"/>
    </source>
</evidence>